<evidence type="ECO:0000313" key="2">
    <source>
        <dbReference type="EMBL" id="SAY46599.1"/>
    </source>
</evidence>
<dbReference type="EMBL" id="LT575492">
    <property type="protein sequence ID" value="SAY46599.1"/>
    <property type="molecule type" value="Genomic_DNA"/>
</dbReference>
<name>A0A1C3HNI0_SERMA</name>
<feature type="transmembrane region" description="Helical" evidence="1">
    <location>
        <begin position="61"/>
        <end position="86"/>
    </location>
</feature>
<organism evidence="2">
    <name type="scientific">Serratia marcescens</name>
    <dbReference type="NCBI Taxonomy" id="615"/>
    <lineage>
        <taxon>Bacteria</taxon>
        <taxon>Pseudomonadati</taxon>
        <taxon>Pseudomonadota</taxon>
        <taxon>Gammaproteobacteria</taxon>
        <taxon>Enterobacterales</taxon>
        <taxon>Yersiniaceae</taxon>
        <taxon>Serratia</taxon>
    </lineage>
</organism>
<protein>
    <submittedName>
        <fullName evidence="2">Uncharacterized protein</fullName>
    </submittedName>
</protein>
<keyword evidence="1" id="KW-1133">Transmembrane helix</keyword>
<dbReference type="RefSeq" id="WP_149543209.1">
    <property type="nucleotide sequence ID" value="NZ_JAYJMW010000025.1"/>
</dbReference>
<keyword evidence="1" id="KW-0812">Transmembrane</keyword>
<accession>A0A1C3HNI0</accession>
<sequence>MRAFIAQPYRQMGYAALLVLAAMGLRGWCADMVWLSLHLPGLEWLAATALPVLRWDGVIKVLIWAGMGLALLATVVFYVQLLLAIFRGARRLLNKFGADGRRKNEKK</sequence>
<proteinExistence type="predicted"/>
<keyword evidence="1" id="KW-0472">Membrane</keyword>
<dbReference type="AlphaFoldDB" id="A0A1C3HNI0"/>
<gene>
    <name evidence="2" type="ORF">PWN146_05368</name>
</gene>
<evidence type="ECO:0000256" key="1">
    <source>
        <dbReference type="SAM" id="Phobius"/>
    </source>
</evidence>
<reference evidence="2" key="1">
    <citation type="submission" date="2016-05" db="EMBL/GenBank/DDBJ databases">
        <authorList>
            <person name="Lavstsen T."/>
            <person name="Jespersen J.S."/>
        </authorList>
    </citation>
    <scope>NUCLEOTIDE SEQUENCE</scope>
    <source>
        <strain evidence="2">PWN146_assembly</strain>
    </source>
</reference>